<evidence type="ECO:0000256" key="1">
    <source>
        <dbReference type="SAM" id="SignalP"/>
    </source>
</evidence>
<evidence type="ECO:0008006" key="4">
    <source>
        <dbReference type="Google" id="ProtNLM"/>
    </source>
</evidence>
<evidence type="ECO:0000313" key="2">
    <source>
        <dbReference type="EMBL" id="MFC5926144.1"/>
    </source>
</evidence>
<feature type="signal peptide" evidence="1">
    <location>
        <begin position="1"/>
        <end position="23"/>
    </location>
</feature>
<dbReference type="RefSeq" id="WP_377514320.1">
    <property type="nucleotide sequence ID" value="NZ_JBHSQS010000014.1"/>
</dbReference>
<dbReference type="EMBL" id="JBHSQS010000014">
    <property type="protein sequence ID" value="MFC5926144.1"/>
    <property type="molecule type" value="Genomic_DNA"/>
</dbReference>
<keyword evidence="3" id="KW-1185">Reference proteome</keyword>
<sequence length="130" mass="13840">MAAPAVLVGALLTVVTGVTPAQAKCVESPQQQRISIGGRVVGIEEAQSTETCEGNGVYYGRIRDTYSDGSCVAVLYYDPGLVGTFGTSCDSAGYRYTYRDTRGDSIWDSNFRGKLTSTGALSPEYLNVGY</sequence>
<organism evidence="2 3">
    <name type="scientific">Micromonospora vulcania</name>
    <dbReference type="NCBI Taxonomy" id="1441873"/>
    <lineage>
        <taxon>Bacteria</taxon>
        <taxon>Bacillati</taxon>
        <taxon>Actinomycetota</taxon>
        <taxon>Actinomycetes</taxon>
        <taxon>Micromonosporales</taxon>
        <taxon>Micromonosporaceae</taxon>
        <taxon>Micromonospora</taxon>
    </lineage>
</organism>
<gene>
    <name evidence="2" type="ORF">ACFQGL_22680</name>
</gene>
<evidence type="ECO:0000313" key="3">
    <source>
        <dbReference type="Proteomes" id="UP001596226"/>
    </source>
</evidence>
<accession>A0ABW1H904</accession>
<reference evidence="3" key="1">
    <citation type="journal article" date="2019" name="Int. J. Syst. Evol. Microbiol.">
        <title>The Global Catalogue of Microorganisms (GCM) 10K type strain sequencing project: providing services to taxonomists for standard genome sequencing and annotation.</title>
        <authorList>
            <consortium name="The Broad Institute Genomics Platform"/>
            <consortium name="The Broad Institute Genome Sequencing Center for Infectious Disease"/>
            <person name="Wu L."/>
            <person name="Ma J."/>
        </authorList>
    </citation>
    <scope>NUCLEOTIDE SEQUENCE [LARGE SCALE GENOMIC DNA]</scope>
    <source>
        <strain evidence="3">CGMCC 4.7144</strain>
    </source>
</reference>
<feature type="chain" id="PRO_5046950543" description="Beta/Gamma crystallin" evidence="1">
    <location>
        <begin position="24"/>
        <end position="130"/>
    </location>
</feature>
<comment type="caution">
    <text evidence="2">The sequence shown here is derived from an EMBL/GenBank/DDBJ whole genome shotgun (WGS) entry which is preliminary data.</text>
</comment>
<protein>
    <recommendedName>
        <fullName evidence="4">Beta/Gamma crystallin</fullName>
    </recommendedName>
</protein>
<name>A0ABW1H904_9ACTN</name>
<dbReference type="Proteomes" id="UP001596226">
    <property type="component" value="Unassembled WGS sequence"/>
</dbReference>
<proteinExistence type="predicted"/>
<keyword evidence="1" id="KW-0732">Signal</keyword>